<dbReference type="EMBL" id="JBHSMI010000028">
    <property type="protein sequence ID" value="MFC5404843.1"/>
    <property type="molecule type" value="Genomic_DNA"/>
</dbReference>
<dbReference type="Pfam" id="PF12802">
    <property type="entry name" value="MarR_2"/>
    <property type="match status" value="1"/>
</dbReference>
<dbReference type="PANTHER" id="PTHR33164:SF67">
    <property type="entry name" value="TRANSCRIPTIONAL REGULATOR, MARR FAMILY"/>
    <property type="match status" value="1"/>
</dbReference>
<gene>
    <name evidence="3" type="ORF">ACFPOF_19050</name>
</gene>
<accession>A0ABW0HWE2</accession>
<feature type="domain" description="HTH marR-type" evidence="2">
    <location>
        <begin position="1"/>
        <end position="139"/>
    </location>
</feature>
<sequence>MDRVKMLMSYSNKVQIHRRMWETEWNLHNLTDLSVNQFQVLNVLDLTGPKQSKDLVQITLITSGGITSIANKLLEKGLITRTRDDVEDRRAITLAITDEGRQVLSGLRKLQDDNFERLFAPLSNAEIAFLDEIYGKLIASAKG</sequence>
<protein>
    <submittedName>
        <fullName evidence="3">MarR family winged helix-turn-helix transcriptional regulator</fullName>
    </submittedName>
</protein>
<keyword evidence="4" id="KW-1185">Reference proteome</keyword>
<dbReference type="PANTHER" id="PTHR33164">
    <property type="entry name" value="TRANSCRIPTIONAL REGULATOR, MARR FAMILY"/>
    <property type="match status" value="1"/>
</dbReference>
<dbReference type="InterPro" id="IPR036388">
    <property type="entry name" value="WH-like_DNA-bd_sf"/>
</dbReference>
<dbReference type="PROSITE" id="PS50995">
    <property type="entry name" value="HTH_MARR_2"/>
    <property type="match status" value="1"/>
</dbReference>
<evidence type="ECO:0000313" key="3">
    <source>
        <dbReference type="EMBL" id="MFC5404843.1"/>
    </source>
</evidence>
<reference evidence="4" key="1">
    <citation type="journal article" date="2019" name="Int. J. Syst. Evol. Microbiol.">
        <title>The Global Catalogue of Microorganisms (GCM) 10K type strain sequencing project: providing services to taxonomists for standard genome sequencing and annotation.</title>
        <authorList>
            <consortium name="The Broad Institute Genomics Platform"/>
            <consortium name="The Broad Institute Genome Sequencing Center for Infectious Disease"/>
            <person name="Wu L."/>
            <person name="Ma J."/>
        </authorList>
    </citation>
    <scope>NUCLEOTIDE SEQUENCE [LARGE SCALE GENOMIC DNA]</scope>
    <source>
        <strain evidence="4">CGMCC 1.18575</strain>
    </source>
</reference>
<comment type="caution">
    <text evidence="3">The sequence shown here is derived from an EMBL/GenBank/DDBJ whole genome shotgun (WGS) entry which is preliminary data.</text>
</comment>
<dbReference type="InterPro" id="IPR036390">
    <property type="entry name" value="WH_DNA-bd_sf"/>
</dbReference>
<dbReference type="InterPro" id="IPR039422">
    <property type="entry name" value="MarR/SlyA-like"/>
</dbReference>
<evidence type="ECO:0000256" key="1">
    <source>
        <dbReference type="ARBA" id="ARBA00023125"/>
    </source>
</evidence>
<keyword evidence="1" id="KW-0238">DNA-binding</keyword>
<evidence type="ECO:0000259" key="2">
    <source>
        <dbReference type="PROSITE" id="PS50995"/>
    </source>
</evidence>
<dbReference type="SMART" id="SM00347">
    <property type="entry name" value="HTH_MARR"/>
    <property type="match status" value="1"/>
</dbReference>
<organism evidence="3 4">
    <name type="scientific">Cohnella soli</name>
    <dbReference type="NCBI Taxonomy" id="425005"/>
    <lineage>
        <taxon>Bacteria</taxon>
        <taxon>Bacillati</taxon>
        <taxon>Bacillota</taxon>
        <taxon>Bacilli</taxon>
        <taxon>Bacillales</taxon>
        <taxon>Paenibacillaceae</taxon>
        <taxon>Cohnella</taxon>
    </lineage>
</organism>
<dbReference type="SUPFAM" id="SSF46785">
    <property type="entry name" value="Winged helix' DNA-binding domain"/>
    <property type="match status" value="1"/>
</dbReference>
<name>A0ABW0HWE2_9BACL</name>
<dbReference type="Proteomes" id="UP001596113">
    <property type="component" value="Unassembled WGS sequence"/>
</dbReference>
<dbReference type="InterPro" id="IPR000835">
    <property type="entry name" value="HTH_MarR-typ"/>
</dbReference>
<proteinExistence type="predicted"/>
<dbReference type="Gene3D" id="1.10.10.10">
    <property type="entry name" value="Winged helix-like DNA-binding domain superfamily/Winged helix DNA-binding domain"/>
    <property type="match status" value="1"/>
</dbReference>
<dbReference type="RefSeq" id="WP_378135497.1">
    <property type="nucleotide sequence ID" value="NZ_JBHSMI010000028.1"/>
</dbReference>
<evidence type="ECO:0000313" key="4">
    <source>
        <dbReference type="Proteomes" id="UP001596113"/>
    </source>
</evidence>